<gene>
    <name evidence="3" type="ORF">SVIO_025940</name>
</gene>
<reference evidence="3 4" key="1">
    <citation type="journal article" date="2020" name="Int. J. Syst. Evol. Microbiol.">
        <title>Reclassification of Streptomyces castelarensis and Streptomyces sporoclivatus as later heterotypic synonyms of Streptomyces antimycoticus.</title>
        <authorList>
            <person name="Komaki H."/>
            <person name="Tamura T."/>
        </authorList>
    </citation>
    <scope>NUCLEOTIDE SEQUENCE [LARGE SCALE GENOMIC DNA]</scope>
    <source>
        <strain evidence="3 4">NBRC 13459</strain>
    </source>
</reference>
<keyword evidence="4" id="KW-1185">Reference proteome</keyword>
<feature type="compositionally biased region" description="Polar residues" evidence="1">
    <location>
        <begin position="565"/>
        <end position="582"/>
    </location>
</feature>
<dbReference type="Proteomes" id="UP000301309">
    <property type="component" value="Unassembled WGS sequence"/>
</dbReference>
<dbReference type="Pfam" id="PF13191">
    <property type="entry name" value="AAA_16"/>
    <property type="match status" value="1"/>
</dbReference>
<evidence type="ECO:0000313" key="4">
    <source>
        <dbReference type="Proteomes" id="UP000301309"/>
    </source>
</evidence>
<feature type="compositionally biased region" description="Basic residues" evidence="1">
    <location>
        <begin position="693"/>
        <end position="716"/>
    </location>
</feature>
<dbReference type="InterPro" id="IPR041664">
    <property type="entry name" value="AAA_16"/>
</dbReference>
<feature type="domain" description="Orc1-like AAA ATPase" evidence="2">
    <location>
        <begin position="11"/>
        <end position="152"/>
    </location>
</feature>
<evidence type="ECO:0000313" key="3">
    <source>
        <dbReference type="EMBL" id="GDY51971.1"/>
    </source>
</evidence>
<dbReference type="AlphaFoldDB" id="A0A4D4KRM4"/>
<comment type="caution">
    <text evidence="3">The sequence shown here is derived from an EMBL/GenBank/DDBJ whole genome shotgun (WGS) entry which is preliminary data.</text>
</comment>
<accession>A0A4D4KRM4</accession>
<feature type="region of interest" description="Disordered" evidence="1">
    <location>
        <begin position="558"/>
        <end position="767"/>
    </location>
</feature>
<dbReference type="EMBL" id="BJHW01000001">
    <property type="protein sequence ID" value="GDY51971.1"/>
    <property type="molecule type" value="Genomic_DNA"/>
</dbReference>
<name>A0A4D4KRM4_STRVO</name>
<feature type="compositionally biased region" description="Basic residues" evidence="1">
    <location>
        <begin position="625"/>
        <end position="635"/>
    </location>
</feature>
<protein>
    <recommendedName>
        <fullName evidence="2">Orc1-like AAA ATPase domain-containing protein</fullName>
    </recommendedName>
</protein>
<proteinExistence type="predicted"/>
<organism evidence="3 4">
    <name type="scientific">Streptomyces violaceusniger</name>
    <dbReference type="NCBI Taxonomy" id="68280"/>
    <lineage>
        <taxon>Bacteria</taxon>
        <taxon>Bacillati</taxon>
        <taxon>Actinomycetota</taxon>
        <taxon>Actinomycetes</taxon>
        <taxon>Kitasatosporales</taxon>
        <taxon>Streptomycetaceae</taxon>
        <taxon>Streptomyces</taxon>
        <taxon>Streptomyces violaceusniger group</taxon>
    </lineage>
</organism>
<sequence length="767" mass="82233">MVGYAGSVRLDAQLARLRVAFSRSALGRAVAALVEGAAGCGKIHGLDTLAAHAAQADALVLTAQASSAETGPLAVLGHLTDPPQMPSDAAGRLWRSLVPYDSGVARRFRAELHDLARQRPVLFRIDDLHHADETTLRHLLSLIIRPAQARVFLLRAQLPGEELLDAGLTAALLRAADRLHIRLDRSTMQEAAGRRPADWYQLTGGNPLLVRALVEDWHQVGQPSGPVPGDLFVQVSLTCIQRAGPAASRVARGIAELLYDEGAPAVDIARRLLRVPPARLPWTVPVLRAAAQALADDEQLGLSCLKRARTDSEDGERNGITIAMARARARLGPVAAEHFLDLPLHAVRTGRLPTVHGAPLVRLLSEREHAAEVCATTGAGLEADRLPGHGLDGDAVRQLLALTPLIDATFGILTEATRVPAHSGYPSEAAARCRNLATDVRHHGAPGWRAVLIAFHMEIALYRGDLAGAAASATEALDTVRSRVEGAFAGGALATRVFARTASGDFRPAAGDLAIAVPKTVSHSVHDLRLARARGCFHLATCRPTDALEEFLAIGDTTRSRQADTSRSAPWNSTSPACTESCASAAAGNSPPSCDRGRAWSPEPPAPPRASCPVHPIRRAEGHNPRHGTARHIRKPVVPQVPSASGRRDRPRVSASCRRIRQHLPLPGATPPRDHRRPCRAVPGTPEPAPRAVPRHRAGPRPRSPRRPRPAGRRPARGPVRAQHGRQRRLRAGPAPRTRAVHRAAGPVRLRPPCPFTGHRPRRLSPR</sequence>
<evidence type="ECO:0000259" key="2">
    <source>
        <dbReference type="Pfam" id="PF13191"/>
    </source>
</evidence>
<evidence type="ECO:0000256" key="1">
    <source>
        <dbReference type="SAM" id="MobiDB-lite"/>
    </source>
</evidence>